<reference evidence="1 2" key="1">
    <citation type="submission" date="2014-01" db="EMBL/GenBank/DDBJ databases">
        <title>Plasmidome dynamics in the species complex Clostridium novyi sensu lato converts strains of independent lineages into distinctly different pathogens.</title>
        <authorList>
            <person name="Skarin H."/>
            <person name="Segerman B."/>
        </authorList>
    </citation>
    <scope>NUCLEOTIDE SEQUENCE [LARGE SCALE GENOMIC DNA]</scope>
    <source>
        <strain evidence="1 2">4552</strain>
    </source>
</reference>
<dbReference type="Gene3D" id="1.10.10.10">
    <property type="entry name" value="Winged helix-like DNA-binding domain superfamily/Winged helix DNA-binding domain"/>
    <property type="match status" value="1"/>
</dbReference>
<dbReference type="OrthoDB" id="73672at1485"/>
<dbReference type="AlphaFoldDB" id="A0A0A0HYS0"/>
<dbReference type="RefSeq" id="WP_039245042.1">
    <property type="nucleotide sequence ID" value="NZ_JENJ01000074.1"/>
</dbReference>
<evidence type="ECO:0000313" key="2">
    <source>
        <dbReference type="Proteomes" id="UP000030012"/>
    </source>
</evidence>
<comment type="caution">
    <text evidence="1">The sequence shown here is derived from an EMBL/GenBank/DDBJ whole genome shotgun (WGS) entry which is preliminary data.</text>
</comment>
<organism evidence="1 2">
    <name type="scientific">Clostridium novyi A str. 4552</name>
    <dbReference type="NCBI Taxonomy" id="1444289"/>
    <lineage>
        <taxon>Bacteria</taxon>
        <taxon>Bacillati</taxon>
        <taxon>Bacillota</taxon>
        <taxon>Clostridia</taxon>
        <taxon>Eubacteriales</taxon>
        <taxon>Clostridiaceae</taxon>
        <taxon>Clostridium</taxon>
    </lineage>
</organism>
<dbReference type="InterPro" id="IPR036388">
    <property type="entry name" value="WH-like_DNA-bd_sf"/>
</dbReference>
<protein>
    <submittedName>
        <fullName evidence="1">Uncharacterized protein</fullName>
    </submittedName>
</protein>
<name>A0A0A0HYS0_CLONO</name>
<sequence length="109" mass="12803">MKGIYVIEFSKDQKSVLLDAGWLNSHDINKSEAGFLNYIIPQQYPNSVLGGWMVLKLDDIMEHFNTSKATVSKWLKKLEKENILIHEDFRSPLWKINKDVIEVKKFYED</sequence>
<accession>A0A0A0HYS0</accession>
<dbReference type="EMBL" id="JENJ01000074">
    <property type="protein sequence ID" value="KGM94354.1"/>
    <property type="molecule type" value="Genomic_DNA"/>
</dbReference>
<dbReference type="Proteomes" id="UP000030012">
    <property type="component" value="Unassembled WGS sequence"/>
</dbReference>
<dbReference type="SUPFAM" id="SSF46785">
    <property type="entry name" value="Winged helix' DNA-binding domain"/>
    <property type="match status" value="1"/>
</dbReference>
<evidence type="ECO:0000313" key="1">
    <source>
        <dbReference type="EMBL" id="KGM94354.1"/>
    </source>
</evidence>
<proteinExistence type="predicted"/>
<dbReference type="InterPro" id="IPR036390">
    <property type="entry name" value="WH_DNA-bd_sf"/>
</dbReference>
<gene>
    <name evidence="1" type="ORF">Z968_11790</name>
</gene>